<evidence type="ECO:0000256" key="1">
    <source>
        <dbReference type="ARBA" id="ARBA00022603"/>
    </source>
</evidence>
<dbReference type="AlphaFoldDB" id="A0A653LT66"/>
<dbReference type="InterPro" id="IPR029063">
    <property type="entry name" value="SAM-dependent_MTases_sf"/>
</dbReference>
<dbReference type="Proteomes" id="UP000433089">
    <property type="component" value="Unassembled WGS sequence"/>
</dbReference>
<accession>A0A653LT66</accession>
<dbReference type="EC" id="2.1.1.-" evidence="4"/>
<dbReference type="RefSeq" id="WP_159160206.1">
    <property type="nucleotide sequence ID" value="NZ_JAKOBI010000011.1"/>
</dbReference>
<dbReference type="InterPro" id="IPR051052">
    <property type="entry name" value="Diverse_substrate_MTase"/>
</dbReference>
<dbReference type="PANTHER" id="PTHR44942:SF4">
    <property type="entry name" value="METHYLTRANSFERASE TYPE 11 DOMAIN-CONTAINING PROTEIN"/>
    <property type="match status" value="1"/>
</dbReference>
<protein>
    <submittedName>
        <fullName evidence="4">Xenotiotic metabolite methyltransferase</fullName>
        <ecNumber evidence="4">2.1.1.-</ecNumber>
    </submittedName>
</protein>
<dbReference type="PANTHER" id="PTHR44942">
    <property type="entry name" value="METHYLTRANSF_11 DOMAIN-CONTAINING PROTEIN"/>
    <property type="match status" value="1"/>
</dbReference>
<name>A0A653LT66_BACAB</name>
<sequence>MNPYSKAEKQFSQNAENYRDSPIFAAGKELEWMKTAAKAKGDEHLLDIGCAAGHTVFSFSDVISKGIGIDVTHKMIEVATALAEERQLNHITFEQASADALPFSDASFDLVTCRFAAHHFPHLPAAMSEISRVLKKGGKFLLVDHYAPENQAQDDFINHLNRLRDPSHVRESSLSEWKELFADNHLTKEDIRYWDLHIDYQDWIIRGHTPENVQKEIVAHLHAADDETKQLFQLQFDEHRQPISFCLKAALLQGIKH</sequence>
<organism evidence="4 5">
    <name type="scientific">Bacillus altitudinis</name>
    <dbReference type="NCBI Taxonomy" id="293387"/>
    <lineage>
        <taxon>Bacteria</taxon>
        <taxon>Bacillati</taxon>
        <taxon>Bacillota</taxon>
        <taxon>Bacilli</taxon>
        <taxon>Bacillales</taxon>
        <taxon>Bacillaceae</taxon>
        <taxon>Bacillus</taxon>
    </lineage>
</organism>
<gene>
    <name evidence="4" type="primary">ycgJ</name>
    <name evidence="4" type="ORF">BACI348_140085</name>
</gene>
<dbReference type="GO" id="GO:0008168">
    <property type="term" value="F:methyltransferase activity"/>
    <property type="evidence" value="ECO:0007669"/>
    <property type="project" value="UniProtKB-KW"/>
</dbReference>
<proteinExistence type="predicted"/>
<evidence type="ECO:0000256" key="2">
    <source>
        <dbReference type="ARBA" id="ARBA00022679"/>
    </source>
</evidence>
<evidence type="ECO:0000313" key="5">
    <source>
        <dbReference type="Proteomes" id="UP000433089"/>
    </source>
</evidence>
<dbReference type="InterPro" id="IPR025714">
    <property type="entry name" value="Methyltranfer_dom"/>
</dbReference>
<dbReference type="GO" id="GO:0032259">
    <property type="term" value="P:methylation"/>
    <property type="evidence" value="ECO:0007669"/>
    <property type="project" value="UniProtKB-KW"/>
</dbReference>
<evidence type="ECO:0000313" key="4">
    <source>
        <dbReference type="EMBL" id="VXA94911.1"/>
    </source>
</evidence>
<dbReference type="Gene3D" id="3.40.50.150">
    <property type="entry name" value="Vaccinia Virus protein VP39"/>
    <property type="match status" value="1"/>
</dbReference>
<keyword evidence="1 4" id="KW-0489">Methyltransferase</keyword>
<keyword evidence="2 4" id="KW-0808">Transferase</keyword>
<dbReference type="CDD" id="cd02440">
    <property type="entry name" value="AdoMet_MTases"/>
    <property type="match status" value="1"/>
</dbReference>
<feature type="domain" description="Methyltransferase" evidence="3">
    <location>
        <begin position="42"/>
        <end position="158"/>
    </location>
</feature>
<evidence type="ECO:0000259" key="3">
    <source>
        <dbReference type="Pfam" id="PF13847"/>
    </source>
</evidence>
<dbReference type="SUPFAM" id="SSF53335">
    <property type="entry name" value="S-adenosyl-L-methionine-dependent methyltransferases"/>
    <property type="match status" value="1"/>
</dbReference>
<reference evidence="4 5" key="1">
    <citation type="submission" date="2019-10" db="EMBL/GenBank/DDBJ databases">
        <authorList>
            <person name="Karimi E."/>
        </authorList>
    </citation>
    <scope>NUCLEOTIDE SEQUENCE [LARGE SCALE GENOMIC DNA]</scope>
    <source>
        <strain evidence="4">Bacillus sp. 348</strain>
    </source>
</reference>
<dbReference type="Pfam" id="PF13847">
    <property type="entry name" value="Methyltransf_31"/>
    <property type="match status" value="1"/>
</dbReference>
<dbReference type="EMBL" id="CABWLH010000006">
    <property type="protein sequence ID" value="VXA94911.1"/>
    <property type="molecule type" value="Genomic_DNA"/>
</dbReference>